<keyword evidence="3" id="KW-1185">Reference proteome</keyword>
<reference evidence="3" key="1">
    <citation type="journal article" date="2019" name="Int. J. Syst. Evol. Microbiol.">
        <title>The Global Catalogue of Microorganisms (GCM) 10K type strain sequencing project: providing services to taxonomists for standard genome sequencing and annotation.</title>
        <authorList>
            <consortium name="The Broad Institute Genomics Platform"/>
            <consortium name="The Broad Institute Genome Sequencing Center for Infectious Disease"/>
            <person name="Wu L."/>
            <person name="Ma J."/>
        </authorList>
    </citation>
    <scope>NUCLEOTIDE SEQUENCE [LARGE SCALE GENOMIC DNA]</scope>
    <source>
        <strain evidence="3">CCUG 59129</strain>
    </source>
</reference>
<organism evidence="2 3">
    <name type="scientific">Paenibacillus chungangensis</name>
    <dbReference type="NCBI Taxonomy" id="696535"/>
    <lineage>
        <taxon>Bacteria</taxon>
        <taxon>Bacillati</taxon>
        <taxon>Bacillota</taxon>
        <taxon>Bacilli</taxon>
        <taxon>Bacillales</taxon>
        <taxon>Paenibacillaceae</taxon>
        <taxon>Paenibacillus</taxon>
    </lineage>
</organism>
<dbReference type="Proteomes" id="UP001596989">
    <property type="component" value="Unassembled WGS sequence"/>
</dbReference>
<keyword evidence="1" id="KW-0533">Nickel</keyword>
<dbReference type="PANTHER" id="PTHR36566:SF1">
    <property type="entry name" value="PYRIDINIUM-3,5-BISTHIOCARBOXYLIC ACID MONONUCLEOTIDE NICKEL INSERTION PROTEIN"/>
    <property type="match status" value="1"/>
</dbReference>
<dbReference type="Pfam" id="PF01969">
    <property type="entry name" value="Ni_insertion"/>
    <property type="match status" value="1"/>
</dbReference>
<name>A0ABW3HX02_9BACL</name>
<comment type="caution">
    <text evidence="2">The sequence shown here is derived from an EMBL/GenBank/DDBJ whole genome shotgun (WGS) entry which is preliminary data.</text>
</comment>
<dbReference type="PANTHER" id="PTHR36566">
    <property type="entry name" value="NICKEL INSERTION PROTEIN-RELATED"/>
    <property type="match status" value="1"/>
</dbReference>
<dbReference type="EMBL" id="JBHTJZ010000070">
    <property type="protein sequence ID" value="MFD0962046.1"/>
    <property type="molecule type" value="Genomic_DNA"/>
</dbReference>
<sequence>MASTRIDNGHGKDEMVHVQTNIDDMNPELCPYVGEKLMAAGAHDVYWIPIIMKKGRPGLLLNVLTRNSLLAAIETVIFEETTTLGLRYMKTDCKGLERYIEQVDTPWGAIAVKVGRHNGKVVQFSPEYADCEAAARNNGIPLKDVYEVARRSYVTE</sequence>
<evidence type="ECO:0000313" key="3">
    <source>
        <dbReference type="Proteomes" id="UP001596989"/>
    </source>
</evidence>
<accession>A0ABW3HX02</accession>
<dbReference type="Gene3D" id="3.10.20.300">
    <property type="entry name" value="mk0293 like domain"/>
    <property type="match status" value="1"/>
</dbReference>
<gene>
    <name evidence="2" type="primary">larC</name>
    <name evidence="2" type="ORF">ACFQ2I_22145</name>
</gene>
<evidence type="ECO:0000313" key="2">
    <source>
        <dbReference type="EMBL" id="MFD0962046.1"/>
    </source>
</evidence>
<dbReference type="EC" id="4.99.1.12" evidence="2"/>
<protein>
    <submittedName>
        <fullName evidence="2">Nickel insertion protein</fullName>
        <ecNumber evidence="2">4.99.1.12</ecNumber>
    </submittedName>
</protein>
<dbReference type="InterPro" id="IPR002822">
    <property type="entry name" value="Ni_insertion"/>
</dbReference>
<dbReference type="GO" id="GO:0016829">
    <property type="term" value="F:lyase activity"/>
    <property type="evidence" value="ECO:0007669"/>
    <property type="project" value="UniProtKB-KW"/>
</dbReference>
<proteinExistence type="predicted"/>
<keyword evidence="2" id="KW-0456">Lyase</keyword>
<dbReference type="Gene3D" id="3.30.70.1380">
    <property type="entry name" value="Transcriptional regulatory protein pf0864 domain like"/>
    <property type="match status" value="1"/>
</dbReference>
<dbReference type="RefSeq" id="WP_377568177.1">
    <property type="nucleotide sequence ID" value="NZ_JBHTJZ010000070.1"/>
</dbReference>
<evidence type="ECO:0000256" key="1">
    <source>
        <dbReference type="ARBA" id="ARBA00022596"/>
    </source>
</evidence>